<evidence type="ECO:0000313" key="1">
    <source>
        <dbReference type="EMBL" id="MPN24046.1"/>
    </source>
</evidence>
<comment type="caution">
    <text evidence="1">The sequence shown here is derived from an EMBL/GenBank/DDBJ whole genome shotgun (WGS) entry which is preliminary data.</text>
</comment>
<sequence>MVTDNHHYDRCPHLEYIKNIVTKKGYEHVVEGSYISANATKKRAAKIYNDYEKSGADCVE</sequence>
<proteinExistence type="predicted"/>
<protein>
    <submittedName>
        <fullName evidence="1">Uncharacterized protein</fullName>
    </submittedName>
</protein>
<name>A0A645GD30_9ZZZZ</name>
<dbReference type="EMBL" id="VSSQ01072741">
    <property type="protein sequence ID" value="MPN24046.1"/>
    <property type="molecule type" value="Genomic_DNA"/>
</dbReference>
<reference evidence="1" key="1">
    <citation type="submission" date="2019-08" db="EMBL/GenBank/DDBJ databases">
        <authorList>
            <person name="Kucharzyk K."/>
            <person name="Murdoch R.W."/>
            <person name="Higgins S."/>
            <person name="Loffler F."/>
        </authorList>
    </citation>
    <scope>NUCLEOTIDE SEQUENCE</scope>
</reference>
<organism evidence="1">
    <name type="scientific">bioreactor metagenome</name>
    <dbReference type="NCBI Taxonomy" id="1076179"/>
    <lineage>
        <taxon>unclassified sequences</taxon>
        <taxon>metagenomes</taxon>
        <taxon>ecological metagenomes</taxon>
    </lineage>
</organism>
<dbReference type="AlphaFoldDB" id="A0A645GD30"/>
<gene>
    <name evidence="1" type="ORF">SDC9_171439</name>
</gene>
<accession>A0A645GD30</accession>